<dbReference type="PANTHER" id="PTHR11432:SF3">
    <property type="entry name" value="NADH-UBIQUINONE OXIDOREDUCTASE CHAIN 1"/>
    <property type="match status" value="1"/>
</dbReference>
<keyword evidence="7" id="KW-0560">Oxidoreductase</keyword>
<dbReference type="PROSITE" id="PS00668">
    <property type="entry name" value="COMPLEX1_ND1_2"/>
    <property type="match status" value="1"/>
</dbReference>
<feature type="transmembrane region" description="Helical" evidence="5">
    <location>
        <begin position="201"/>
        <end position="221"/>
    </location>
</feature>
<feature type="transmembrane region" description="Helical" evidence="5">
    <location>
        <begin position="337"/>
        <end position="356"/>
    </location>
</feature>
<feature type="transmembrane region" description="Helical" evidence="5">
    <location>
        <begin position="296"/>
        <end position="317"/>
    </location>
</feature>
<comment type="catalytic activity">
    <reaction evidence="5">
        <text>a quinone + NADH + 5 H(+)(in) = a quinol + NAD(+) + 4 H(+)(out)</text>
        <dbReference type="Rhea" id="RHEA:57888"/>
        <dbReference type="ChEBI" id="CHEBI:15378"/>
        <dbReference type="ChEBI" id="CHEBI:24646"/>
        <dbReference type="ChEBI" id="CHEBI:57540"/>
        <dbReference type="ChEBI" id="CHEBI:57945"/>
        <dbReference type="ChEBI" id="CHEBI:132124"/>
    </reaction>
</comment>
<dbReference type="Proteomes" id="UP000823612">
    <property type="component" value="Unassembled WGS sequence"/>
</dbReference>
<dbReference type="GO" id="GO:0016655">
    <property type="term" value="F:oxidoreductase activity, acting on NAD(P)H, quinone or similar compound as acceptor"/>
    <property type="evidence" value="ECO:0007669"/>
    <property type="project" value="UniProtKB-UniRule"/>
</dbReference>
<comment type="caution">
    <text evidence="7">The sequence shown here is derived from an EMBL/GenBank/DDBJ whole genome shotgun (WGS) entry which is preliminary data.</text>
</comment>
<dbReference type="EMBL" id="JADIMZ010000095">
    <property type="protein sequence ID" value="MBO8432889.1"/>
    <property type="molecule type" value="Genomic_DNA"/>
</dbReference>
<keyword evidence="4 5" id="KW-0472">Membrane</keyword>
<evidence type="ECO:0000313" key="8">
    <source>
        <dbReference type="Proteomes" id="UP000823612"/>
    </source>
</evidence>
<evidence type="ECO:0000256" key="6">
    <source>
        <dbReference type="RuleBase" id="RU000471"/>
    </source>
</evidence>
<feature type="transmembrane region" description="Helical" evidence="5">
    <location>
        <begin position="22"/>
        <end position="49"/>
    </location>
</feature>
<keyword evidence="5 6" id="KW-0520">NAD</keyword>
<dbReference type="InterPro" id="IPR018086">
    <property type="entry name" value="NADH_UbQ_OxRdtase_su1_CS"/>
</dbReference>
<keyword evidence="3 5" id="KW-1133">Transmembrane helix</keyword>
<protein>
    <recommendedName>
        <fullName evidence="5">NADH-quinone oxidoreductase subunit H</fullName>
        <ecNumber evidence="5">7.1.1.-</ecNumber>
    </recommendedName>
    <alternativeName>
        <fullName evidence="5">NADH dehydrogenase I subunit H</fullName>
    </alternativeName>
    <alternativeName>
        <fullName evidence="5">NDH-1 subunit H</fullName>
    </alternativeName>
</protein>
<keyword evidence="5" id="KW-1278">Translocase</keyword>
<dbReference type="EC" id="7.1.1.-" evidence="5"/>
<comment type="function">
    <text evidence="5">NDH-1 shuttles electrons from NADH, via FMN and iron-sulfur (Fe-S) centers, to quinones in the respiratory chain. The immediate electron acceptor for the enzyme in this species is believed to be ubiquinone. Couples the redox reaction to proton translocation (for every two electrons transferred, four hydrogen ions are translocated across the cytoplasmic membrane), and thus conserves the redox energy in a proton gradient. This subunit may bind ubiquinone.</text>
</comment>
<sequence>MFDFSVVTSWIDQGLRSVMSPAAAITVECVLIGIVLLALYAIMALILILAERKVCAAFQCRLGPNRVGPWGCIQVVADMIKMLTKEIITIKHTDKFLYNLAPFIVIIASLLAFACIPWGNGLQALDFNVGIFFMIAASSMGIVGILLAGWSSNNKFSLIGAMRSGAQMISYELSIGLSLLTMVVLSGTMQISEIVEGQNELWFIFKGHIPALIAFVIYLIAGTAETNRGPFDLPEAESELTAGYHTEYSGMHFGFYYVAEFVNMFIVASIATTVFLGGWMPLHIPGLDGFNRIMDYIPSVIWFFGKSALMVFVIMWFKWTFPRLRIDQLLNLEWKYLLPLNLLNLLVMVAIVVLGWHF</sequence>
<dbReference type="GO" id="GO:0005886">
    <property type="term" value="C:plasma membrane"/>
    <property type="evidence" value="ECO:0007669"/>
    <property type="project" value="UniProtKB-SubCell"/>
</dbReference>
<dbReference type="Pfam" id="PF00146">
    <property type="entry name" value="NADHdh"/>
    <property type="match status" value="1"/>
</dbReference>
<name>A0A9D9H1X1_9BACT</name>
<feature type="transmembrane region" description="Helical" evidence="5">
    <location>
        <begin position="96"/>
        <end position="119"/>
    </location>
</feature>
<dbReference type="NCBIfam" id="NF004741">
    <property type="entry name" value="PRK06076.1-2"/>
    <property type="match status" value="1"/>
</dbReference>
<keyword evidence="5" id="KW-0874">Quinone</keyword>
<reference evidence="7" key="2">
    <citation type="journal article" date="2021" name="PeerJ">
        <title>Extensive microbial diversity within the chicken gut microbiome revealed by metagenomics and culture.</title>
        <authorList>
            <person name="Gilroy R."/>
            <person name="Ravi A."/>
            <person name="Getino M."/>
            <person name="Pursley I."/>
            <person name="Horton D.L."/>
            <person name="Alikhan N.F."/>
            <person name="Baker D."/>
            <person name="Gharbi K."/>
            <person name="Hall N."/>
            <person name="Watson M."/>
            <person name="Adriaenssens E.M."/>
            <person name="Foster-Nyarko E."/>
            <person name="Jarju S."/>
            <person name="Secka A."/>
            <person name="Antonio M."/>
            <person name="Oren A."/>
            <person name="Chaudhuri R.R."/>
            <person name="La Ragione R."/>
            <person name="Hildebrand F."/>
            <person name="Pallen M.J."/>
        </authorList>
    </citation>
    <scope>NUCLEOTIDE SEQUENCE</scope>
    <source>
        <strain evidence="7">2889</strain>
    </source>
</reference>
<feature type="transmembrane region" description="Helical" evidence="5">
    <location>
        <begin position="255"/>
        <end position="276"/>
    </location>
</feature>
<comment type="subcellular location">
    <subcellularLocation>
        <location evidence="5 6">Cell membrane</location>
        <topology evidence="5 6">Multi-pass membrane protein</topology>
    </subcellularLocation>
    <subcellularLocation>
        <location evidence="1">Membrane</location>
        <topology evidence="1">Multi-pass membrane protein</topology>
    </subcellularLocation>
</comment>
<reference evidence="7" key="1">
    <citation type="submission" date="2020-10" db="EMBL/GenBank/DDBJ databases">
        <authorList>
            <person name="Gilroy R."/>
        </authorList>
    </citation>
    <scope>NUCLEOTIDE SEQUENCE</scope>
    <source>
        <strain evidence="7">2889</strain>
    </source>
</reference>
<evidence type="ECO:0000256" key="1">
    <source>
        <dbReference type="ARBA" id="ARBA00004141"/>
    </source>
</evidence>
<evidence type="ECO:0000313" key="7">
    <source>
        <dbReference type="EMBL" id="MBO8432889.1"/>
    </source>
</evidence>
<dbReference type="GO" id="GO:0048038">
    <property type="term" value="F:quinone binding"/>
    <property type="evidence" value="ECO:0007669"/>
    <property type="project" value="UniProtKB-KW"/>
</dbReference>
<evidence type="ECO:0000256" key="3">
    <source>
        <dbReference type="ARBA" id="ARBA00022989"/>
    </source>
</evidence>
<gene>
    <name evidence="5 7" type="primary">nuoH</name>
    <name evidence="7" type="ORF">IAB08_06315</name>
</gene>
<accession>A0A9D9H1X1</accession>
<comment type="similarity">
    <text evidence="5 6">Belongs to the complex I subunit 1 family.</text>
</comment>
<dbReference type="AlphaFoldDB" id="A0A9D9H1X1"/>
<evidence type="ECO:0000256" key="4">
    <source>
        <dbReference type="ARBA" id="ARBA00023136"/>
    </source>
</evidence>
<dbReference type="PANTHER" id="PTHR11432">
    <property type="entry name" value="NADH DEHYDROGENASE SUBUNIT 1"/>
    <property type="match status" value="1"/>
</dbReference>
<proteinExistence type="inferred from homology"/>
<evidence type="ECO:0000256" key="5">
    <source>
        <dbReference type="HAMAP-Rule" id="MF_01350"/>
    </source>
</evidence>
<comment type="subunit">
    <text evidence="5">NDH-1 is composed of 14 different subunits. Subunits NuoA, H, J, K, L, M, N constitute the membrane sector of the complex.</text>
</comment>
<keyword evidence="5" id="KW-0830">Ubiquinone</keyword>
<organism evidence="7 8">
    <name type="scientific">Candidatus Pullibacteroides excrementavium</name>
    <dbReference type="NCBI Taxonomy" id="2840905"/>
    <lineage>
        <taxon>Bacteria</taxon>
        <taxon>Pseudomonadati</taxon>
        <taxon>Bacteroidota</taxon>
        <taxon>Bacteroidia</taxon>
        <taxon>Bacteroidales</taxon>
        <taxon>Candidatus Pullibacteroides</taxon>
    </lineage>
</organism>
<keyword evidence="2 5" id="KW-0812">Transmembrane</keyword>
<evidence type="ECO:0000256" key="2">
    <source>
        <dbReference type="ARBA" id="ARBA00022692"/>
    </source>
</evidence>
<feature type="transmembrane region" description="Helical" evidence="5">
    <location>
        <begin position="131"/>
        <end position="150"/>
    </location>
</feature>
<keyword evidence="5" id="KW-1003">Cell membrane</keyword>
<dbReference type="GO" id="GO:0009060">
    <property type="term" value="P:aerobic respiration"/>
    <property type="evidence" value="ECO:0007669"/>
    <property type="project" value="TreeGrafter"/>
</dbReference>
<feature type="transmembrane region" description="Helical" evidence="5">
    <location>
        <begin position="171"/>
        <end position="189"/>
    </location>
</feature>
<dbReference type="HAMAP" id="MF_01350">
    <property type="entry name" value="NDH1_NuoH"/>
    <property type="match status" value="1"/>
</dbReference>
<dbReference type="GO" id="GO:0003954">
    <property type="term" value="F:NADH dehydrogenase activity"/>
    <property type="evidence" value="ECO:0007669"/>
    <property type="project" value="TreeGrafter"/>
</dbReference>
<dbReference type="InterPro" id="IPR001694">
    <property type="entry name" value="NADH_UbQ_OxRdtase_su1/FPO"/>
</dbReference>